<dbReference type="Pfam" id="PF06305">
    <property type="entry name" value="LapA_dom"/>
    <property type="match status" value="1"/>
</dbReference>
<dbReference type="PANTHER" id="PTHR41335">
    <property type="entry name" value="MEMBRANE PROTEIN-RELATED"/>
    <property type="match status" value="1"/>
</dbReference>
<dbReference type="AlphaFoldDB" id="A0AAF0I8K9"/>
<evidence type="ECO:0000256" key="3">
    <source>
        <dbReference type="ARBA" id="ARBA00022989"/>
    </source>
</evidence>
<feature type="transmembrane region" description="Helical" evidence="6">
    <location>
        <begin position="7"/>
        <end position="29"/>
    </location>
</feature>
<evidence type="ECO:0000256" key="2">
    <source>
        <dbReference type="ARBA" id="ARBA00022692"/>
    </source>
</evidence>
<feature type="transmembrane region" description="Helical" evidence="6">
    <location>
        <begin position="41"/>
        <end position="65"/>
    </location>
</feature>
<evidence type="ECO:0000256" key="1">
    <source>
        <dbReference type="ARBA" id="ARBA00022475"/>
    </source>
</evidence>
<feature type="coiled-coil region" evidence="5">
    <location>
        <begin position="64"/>
        <end position="113"/>
    </location>
</feature>
<evidence type="ECO:0000313" key="8">
    <source>
        <dbReference type="EMBL" id="WEG72647.1"/>
    </source>
</evidence>
<organism evidence="8 9">
    <name type="scientific">Vagococcus intermedius</name>
    <dbReference type="NCBI Taxonomy" id="2991418"/>
    <lineage>
        <taxon>Bacteria</taxon>
        <taxon>Bacillati</taxon>
        <taxon>Bacillota</taxon>
        <taxon>Bacilli</taxon>
        <taxon>Lactobacillales</taxon>
        <taxon>Enterococcaceae</taxon>
        <taxon>Vagococcus</taxon>
    </lineage>
</organism>
<protein>
    <submittedName>
        <fullName evidence="8">LapA family protein</fullName>
    </submittedName>
</protein>
<dbReference type="KEGG" id="vie:OL234_06570"/>
<evidence type="ECO:0000256" key="4">
    <source>
        <dbReference type="ARBA" id="ARBA00023136"/>
    </source>
</evidence>
<evidence type="ECO:0000259" key="7">
    <source>
        <dbReference type="Pfam" id="PF06305"/>
    </source>
</evidence>
<reference evidence="8" key="1">
    <citation type="submission" date="2022-10" db="EMBL/GenBank/DDBJ databases">
        <title>Vagococcus sp. isolated from poultry meat.</title>
        <authorList>
            <person name="Johansson P."/>
            <person name="Bjorkroth J."/>
        </authorList>
    </citation>
    <scope>NUCLEOTIDE SEQUENCE</scope>
    <source>
        <strain evidence="8">STAA11</strain>
    </source>
</reference>
<keyword evidence="9" id="KW-1185">Reference proteome</keyword>
<evidence type="ECO:0000313" key="9">
    <source>
        <dbReference type="Proteomes" id="UP001179647"/>
    </source>
</evidence>
<evidence type="ECO:0000256" key="5">
    <source>
        <dbReference type="SAM" id="Coils"/>
    </source>
</evidence>
<accession>A0AAF0I8K9</accession>
<gene>
    <name evidence="8" type="ORF">OL234_06570</name>
</gene>
<dbReference type="GO" id="GO:0005886">
    <property type="term" value="C:plasma membrane"/>
    <property type="evidence" value="ECO:0007669"/>
    <property type="project" value="InterPro"/>
</dbReference>
<dbReference type="InterPro" id="IPR010445">
    <property type="entry name" value="LapA_dom"/>
</dbReference>
<proteinExistence type="predicted"/>
<keyword evidence="4 6" id="KW-0472">Membrane</keyword>
<keyword evidence="5" id="KW-0175">Coiled coil</keyword>
<dbReference type="EMBL" id="CP110232">
    <property type="protein sequence ID" value="WEG72647.1"/>
    <property type="molecule type" value="Genomic_DNA"/>
</dbReference>
<feature type="domain" description="Lipopolysaccharide assembly protein A" evidence="7">
    <location>
        <begin position="24"/>
        <end position="83"/>
    </location>
</feature>
<keyword evidence="2 6" id="KW-0812">Transmembrane</keyword>
<keyword evidence="3 6" id="KW-1133">Transmembrane helix</keyword>
<dbReference type="Proteomes" id="UP001179647">
    <property type="component" value="Chromosome"/>
</dbReference>
<evidence type="ECO:0000256" key="6">
    <source>
        <dbReference type="SAM" id="Phobius"/>
    </source>
</evidence>
<name>A0AAF0I8K9_9ENTE</name>
<keyword evidence="1" id="KW-1003">Cell membrane</keyword>
<dbReference type="RefSeq" id="WP_275468448.1">
    <property type="nucleotide sequence ID" value="NZ_CP110232.1"/>
</dbReference>
<dbReference type="PANTHER" id="PTHR41335:SF1">
    <property type="entry name" value="MEMBRANE PROTEIN"/>
    <property type="match status" value="1"/>
</dbReference>
<sequence length="134" mass="15331">MKDHRKIITSFILVCIVVIFSVVNTHRVIVNFGFTNIQAPLIFIILGSTILGALIVFVTWFSSYLKQRKEIKRLKTELETSTEKHDKKMKQKLTDLEEKLVEKEERIKELENGSNGNPVIEVASSVKTDQLVDS</sequence>